<name>A0ABX7VWJ4_9BACI</name>
<dbReference type="EMBL" id="CP046956">
    <property type="protein sequence ID" value="QTN01332.1"/>
    <property type="molecule type" value="Genomic_DNA"/>
</dbReference>
<feature type="transmembrane region" description="Helical" evidence="1">
    <location>
        <begin position="132"/>
        <end position="155"/>
    </location>
</feature>
<feature type="transmembrane region" description="Helical" evidence="1">
    <location>
        <begin position="46"/>
        <end position="73"/>
    </location>
</feature>
<keyword evidence="1" id="KW-0812">Transmembrane</keyword>
<accession>A0ABX7VWJ4</accession>
<evidence type="ECO:0000256" key="1">
    <source>
        <dbReference type="SAM" id="Phobius"/>
    </source>
</evidence>
<evidence type="ECO:0000313" key="2">
    <source>
        <dbReference type="EMBL" id="QTN01332.1"/>
    </source>
</evidence>
<dbReference type="Pfam" id="PF04306">
    <property type="entry name" value="DUF456"/>
    <property type="match status" value="1"/>
</dbReference>
<keyword evidence="1" id="KW-0472">Membrane</keyword>
<proteinExistence type="predicted"/>
<dbReference type="InterPro" id="IPR007403">
    <property type="entry name" value="DUF456"/>
</dbReference>
<gene>
    <name evidence="2" type="ORF">ERJ70_01060</name>
</gene>
<feature type="transmembrane region" description="Helical" evidence="1">
    <location>
        <begin position="85"/>
        <end position="112"/>
    </location>
</feature>
<protein>
    <submittedName>
        <fullName evidence="2">DUF456 family protein</fullName>
    </submittedName>
</protein>
<feature type="transmembrane region" description="Helical" evidence="1">
    <location>
        <begin position="7"/>
        <end position="40"/>
    </location>
</feature>
<dbReference type="Proteomes" id="UP000665043">
    <property type="component" value="Chromosome"/>
</dbReference>
<keyword evidence="3" id="KW-1185">Reference proteome</keyword>
<evidence type="ECO:0000313" key="3">
    <source>
        <dbReference type="Proteomes" id="UP000665043"/>
    </source>
</evidence>
<organism evidence="2 3">
    <name type="scientific">Sediminibacillus dalangtanensis</name>
    <dbReference type="NCBI Taxonomy" id="2729421"/>
    <lineage>
        <taxon>Bacteria</taxon>
        <taxon>Bacillati</taxon>
        <taxon>Bacillota</taxon>
        <taxon>Bacilli</taxon>
        <taxon>Bacillales</taxon>
        <taxon>Bacillaceae</taxon>
        <taxon>Sediminibacillus</taxon>
    </lineage>
</organism>
<reference evidence="2 3" key="1">
    <citation type="submission" date="2019-12" db="EMBL/GenBank/DDBJ databases">
        <title>The whole genome sequencing of a strain isolated from a Mars analog, Dalangtan Playa.</title>
        <authorList>
            <person name="Huang T."/>
        </authorList>
    </citation>
    <scope>NUCLEOTIDE SEQUENCE [LARGE SCALE GENOMIC DNA]</scope>
    <source>
        <strain evidence="2 3">DP4-553-S</strain>
    </source>
</reference>
<dbReference type="PANTHER" id="PTHR39165">
    <property type="entry name" value="IG HYPOTHETICAL 17883"/>
    <property type="match status" value="1"/>
</dbReference>
<sequence length="157" mass="17399">MDIVIWILIVACFLLSFAGIIFPLIPAPVMLWIGFLLYFFFIDGDLSLLFWIAMVILTIILIVSDIIANSYFVKKYGGSKWGERIAAVGVIVGSFIIPPFGIIIVPFVAVFLTEIIQQKTTEEAWKASLGSLMGFLGGAAAKVVIQLIMIIWFFFAV</sequence>
<dbReference type="PANTHER" id="PTHR39165:SF1">
    <property type="entry name" value="DUF456 DOMAIN-CONTAINING PROTEIN"/>
    <property type="match status" value="1"/>
</dbReference>
<keyword evidence="1" id="KW-1133">Transmembrane helix</keyword>